<feature type="coiled-coil region" evidence="1">
    <location>
        <begin position="54"/>
        <end position="81"/>
    </location>
</feature>
<protein>
    <submittedName>
        <fullName evidence="2">Uncharacterized protein</fullName>
    </submittedName>
</protein>
<keyword evidence="2" id="KW-0614">Plasmid</keyword>
<organism evidence="2">
    <name type="scientific">Clostridium perfringens</name>
    <dbReference type="NCBI Taxonomy" id="1502"/>
    <lineage>
        <taxon>Bacteria</taxon>
        <taxon>Bacillati</taxon>
        <taxon>Bacillota</taxon>
        <taxon>Clostridia</taxon>
        <taxon>Eubacteriales</taxon>
        <taxon>Clostridiaceae</taxon>
        <taxon>Clostridium</taxon>
    </lineage>
</organism>
<evidence type="ECO:0000313" key="2">
    <source>
        <dbReference type="EMBL" id="AKF16577.1"/>
    </source>
</evidence>
<evidence type="ECO:0000256" key="1">
    <source>
        <dbReference type="SAM" id="Coils"/>
    </source>
</evidence>
<sequence length="202" mass="23624">MKKLKNFIEKAMKNRLAKYWGDSKELKYEVHSSLSKAFKTHPRTGWVRGNIANNENLLNQINDLRIENERLRKSINEYENECCVATNELAEYNDIFKLLIRVEPEDGYEYEEELDITWDEIIGIIGPGLFTSKIDSELKSYLEETLISKTFDKNGILTISEYNYNRIKMQLIALNIIEQNGSFLKLTNKGKNFLLSNKTQKK</sequence>
<proteinExistence type="predicted"/>
<dbReference type="EMBL" id="KP739975">
    <property type="protein sequence ID" value="AKF16577.1"/>
    <property type="molecule type" value="Genomic_DNA"/>
</dbReference>
<dbReference type="AlphaFoldDB" id="A0A0N7BVD1"/>
<geneLocation type="plasmid" evidence="2">
    <name>pCP718netF</name>
</geneLocation>
<name>A0A0N7BVD1_CLOPF</name>
<keyword evidence="1" id="KW-0175">Coiled coil</keyword>
<reference evidence="2" key="1">
    <citation type="journal article" date="2015" name="PLoS ONE">
        <title>A Novel Pore-Forming Toxin in Type A Clostridium perfringens Is Associated with Both Fatal Canine Hemorrhagic Gastroenteritis and Fatal Foal Necrotizing Enterocolitis.</title>
        <authorList>
            <person name="Gohari I.M."/>
            <person name="Parreira V.R."/>
            <person name="Nowell V.J."/>
            <person name="Nicholson V.M."/>
            <person name="Oliphant K."/>
            <person name="Prescott J.F."/>
        </authorList>
    </citation>
    <scope>NUCLEOTIDE SEQUENCE</scope>
    <source>
        <strain evidence="2">JP718</strain>
        <plasmid evidence="2">pCP718netF</plasmid>
    </source>
</reference>
<accession>A0A0N7BVD1</accession>